<proteinExistence type="predicted"/>
<gene>
    <name evidence="2" type="ORF">F945_00240</name>
</gene>
<sequence length="250" mass="27403">MKPIVQYKVILALLFSTFSYSTFAAESEISGNVGVVSKYIYRGGVESNDLAAQGGLEYAHQSGMRVGYWGSTLDYNPGREEKATGFEHNLYIAYGQQLTTNWSYRLQSMAYIYHDANKVSAEQGDQRDITTYDVSANVIYKNLNLSAAVIVADAATSNAGDTYLGAAYSHPLVNDFSLNTSIGATAYNSSRDDQIVTTTKDFVLSDARLGLSKQFANTGLLASVDYIYGGKNRIGEDLKDHVVFGLNYQF</sequence>
<dbReference type="Proteomes" id="UP000014568">
    <property type="component" value="Unassembled WGS sequence"/>
</dbReference>
<dbReference type="AlphaFoldDB" id="S3PS70"/>
<evidence type="ECO:0000313" key="2">
    <source>
        <dbReference type="EMBL" id="EPF81606.1"/>
    </source>
</evidence>
<dbReference type="HOGENOM" id="CLU_074587_0_0_6"/>
<dbReference type="eggNOG" id="ENOG5032SXH">
    <property type="taxonomic scope" value="Bacteria"/>
</dbReference>
<dbReference type="RefSeq" id="WP_016654690.1">
    <property type="nucleotide sequence ID" value="NZ_KE340348.1"/>
</dbReference>
<keyword evidence="3" id="KW-1185">Reference proteome</keyword>
<dbReference type="EMBL" id="ATGI01000002">
    <property type="protein sequence ID" value="EPF81606.1"/>
    <property type="molecule type" value="Genomic_DNA"/>
</dbReference>
<name>S3PS70_9GAMM</name>
<evidence type="ECO:0008006" key="4">
    <source>
        <dbReference type="Google" id="ProtNLM"/>
    </source>
</evidence>
<dbReference type="PATRIC" id="fig|421052.3.peg.240"/>
<evidence type="ECO:0000313" key="3">
    <source>
        <dbReference type="Proteomes" id="UP000014568"/>
    </source>
</evidence>
<organism evidence="2 3">
    <name type="scientific">Acinetobacter rudis CIP 110305</name>
    <dbReference type="NCBI Taxonomy" id="421052"/>
    <lineage>
        <taxon>Bacteria</taxon>
        <taxon>Pseudomonadati</taxon>
        <taxon>Pseudomonadota</taxon>
        <taxon>Gammaproteobacteria</taxon>
        <taxon>Moraxellales</taxon>
        <taxon>Moraxellaceae</taxon>
        <taxon>Acinetobacter</taxon>
    </lineage>
</organism>
<feature type="chain" id="PRO_5004512386" description="Porin" evidence="1">
    <location>
        <begin position="25"/>
        <end position="250"/>
    </location>
</feature>
<evidence type="ECO:0000256" key="1">
    <source>
        <dbReference type="SAM" id="SignalP"/>
    </source>
</evidence>
<dbReference type="NCBIfam" id="TIGR02001">
    <property type="entry name" value="gcw_chp"/>
    <property type="match status" value="1"/>
</dbReference>
<accession>S3PS70</accession>
<reference evidence="2 3" key="1">
    <citation type="submission" date="2013-06" db="EMBL/GenBank/DDBJ databases">
        <title>The Genome Sequence of Acinetobacter rudis CIP 110305.</title>
        <authorList>
            <consortium name="The Broad Institute Genome Sequencing Platform"/>
            <consortium name="The Broad Institute Genome Sequencing Center for Infectious Disease"/>
            <person name="Cerqueira G."/>
            <person name="Feldgarden M."/>
            <person name="Courvalin P."/>
            <person name="Perichon B."/>
            <person name="Grillot-Courvalin C."/>
            <person name="Clermont D."/>
            <person name="Rocha E."/>
            <person name="Yoon E.-J."/>
            <person name="Nemec A."/>
            <person name="Young S.K."/>
            <person name="Zeng Q."/>
            <person name="Gargeya S."/>
            <person name="Fitzgerald M."/>
            <person name="Abouelleil A."/>
            <person name="Alvarado L."/>
            <person name="Berlin A.M."/>
            <person name="Chapman S.B."/>
            <person name="Dewar J."/>
            <person name="Goldberg J."/>
            <person name="Griggs A."/>
            <person name="Gujja S."/>
            <person name="Hansen M."/>
            <person name="Howarth C."/>
            <person name="Imamovic A."/>
            <person name="Larimer J."/>
            <person name="McCowan C."/>
            <person name="Murphy C."/>
            <person name="Pearson M."/>
            <person name="Priest M."/>
            <person name="Roberts A."/>
            <person name="Saif S."/>
            <person name="Shea T."/>
            <person name="Sykes S."/>
            <person name="Wortman J."/>
            <person name="Nusbaum C."/>
            <person name="Birren B."/>
        </authorList>
    </citation>
    <scope>NUCLEOTIDE SEQUENCE [LARGE SCALE GENOMIC DNA]</scope>
    <source>
        <strain evidence="2 3">CIP 110305</strain>
    </source>
</reference>
<keyword evidence="1" id="KW-0732">Signal</keyword>
<protein>
    <recommendedName>
        <fullName evidence="4">Porin</fullName>
    </recommendedName>
</protein>
<feature type="signal peptide" evidence="1">
    <location>
        <begin position="1"/>
        <end position="24"/>
    </location>
</feature>
<dbReference type="InterPro" id="IPR010239">
    <property type="entry name" value="CHP02001"/>
</dbReference>
<comment type="caution">
    <text evidence="2">The sequence shown here is derived from an EMBL/GenBank/DDBJ whole genome shotgun (WGS) entry which is preliminary data.</text>
</comment>
<dbReference type="Pfam" id="PF09694">
    <property type="entry name" value="Gcw_chp"/>
    <property type="match status" value="1"/>
</dbReference>
<dbReference type="OrthoDB" id="9793561at2"/>